<dbReference type="Gene3D" id="2.70.150.10">
    <property type="entry name" value="Calcium-transporting ATPase, cytoplasmic transduction domain A"/>
    <property type="match status" value="1"/>
</dbReference>
<dbReference type="Gene3D" id="1.20.1110.10">
    <property type="entry name" value="Calcium-transporting ATPase, transmembrane domain"/>
    <property type="match status" value="2"/>
</dbReference>
<feature type="transmembrane region" description="Helical" evidence="19">
    <location>
        <begin position="730"/>
        <end position="747"/>
    </location>
</feature>
<dbReference type="FunFam" id="2.70.150.10:FF:000008">
    <property type="entry name" value="Calcium-transporting ATPase"/>
    <property type="match status" value="1"/>
</dbReference>
<dbReference type="Ensembl" id="ENSACDT00005016525.1">
    <property type="protein sequence ID" value="ENSACDP00005013711.1"/>
    <property type="gene ID" value="ENSACDG00005009883.1"/>
</dbReference>
<dbReference type="SUPFAM" id="SSF81653">
    <property type="entry name" value="Calcium ATPase, transduction domain A"/>
    <property type="match status" value="1"/>
</dbReference>
<sequence length="807" mass="88601">MSVLLSVSLKHYSVARLQQIPDGDNETMIPVLSSKKASELPVDEVASILQANLQNGLKNCEVCHRRAFHGWNEFDISEDEPLWKKYISQFKNPLIMLLLASAVISVLMHQFDDAVSITVEYRSEKSLEELSKLVPPECHCVREGRVEHTLARDLVPGDTVCLSVGDRVPADLRLFEAVDLSIDESSLTGETAPCSKSIAPQPAATNGDLTSRSNIAFMGTLVRCGKAKGIVIGTGENSEFGEVFKMMQAEEAPKTPLQKSMDLLGKQLSLYSFGIIGKIYAKQLQIIFLAVAAIPEGLPIVVTVTLALGVMRMVKKRAIVKKLPIVETLGCCNVICSDKTGTLTKNEMTVTHIFTSDGQHAEVTGVGYNRFGEVMLDGEVIHGYNNPSISKIVEAGCVCNDAVIRNNTLMGKPTEGALIALAMKMGLDGIQEDYVRKAEYPFSSEQKWMAVKCVHRAQQDKPEVCFMKGAYEQVIKYCTSYNCKGQTLPLVQQQREQYQQEKTSMGSAGLRGKTFSSLQNNGAVVAMTGDGVNDAVALKAADIGVAMGQTGTDVCKEAADMILVDDDFQTIMSAIEEGKGIYNNIKNFVRFQLSTSIAALTLISLATLMNFPNPLNAMQILWINIIMDGPPAQSLGVEPVDKDVIQKPPRNLKDSILTKNLIVKILVSSIIIVCGTLFVFWRELRDNVITPRDTTMTFTCFVFFDMFNALSSRSQTKSVFEIGLCSNKMFCYAVLGSIMGQLLVIYFPPLQKVFQTESLSILDLLFLLGLTSSVCIVTEIIKKFERSKEKIQKRGSSSSSTSSFLDV</sequence>
<keyword evidence="6 19" id="KW-0812">Transmembrane</keyword>
<evidence type="ECO:0000256" key="6">
    <source>
        <dbReference type="ARBA" id="ARBA00022692"/>
    </source>
</evidence>
<evidence type="ECO:0000256" key="8">
    <source>
        <dbReference type="ARBA" id="ARBA00022741"/>
    </source>
</evidence>
<dbReference type="GO" id="GO:0005794">
    <property type="term" value="C:Golgi apparatus"/>
    <property type="evidence" value="ECO:0007669"/>
    <property type="project" value="UniProtKB-SubCell"/>
</dbReference>
<keyword evidence="22" id="KW-1185">Reference proteome</keyword>
<evidence type="ECO:0000256" key="5">
    <source>
        <dbReference type="ARBA" id="ARBA00022568"/>
    </source>
</evidence>
<dbReference type="GO" id="GO:0016020">
    <property type="term" value="C:membrane"/>
    <property type="evidence" value="ECO:0007669"/>
    <property type="project" value="InterPro"/>
</dbReference>
<dbReference type="PRINTS" id="PR00121">
    <property type="entry name" value="NAKATPASE"/>
</dbReference>
<evidence type="ECO:0000256" key="13">
    <source>
        <dbReference type="ARBA" id="ARBA00022989"/>
    </source>
</evidence>
<keyword evidence="9" id="KW-0106">Calcium</keyword>
<feature type="domain" description="Cation-transporting P-type ATPase N-terminal" evidence="20">
    <location>
        <begin position="36"/>
        <end position="110"/>
    </location>
</feature>
<keyword evidence="16 19" id="KW-0472">Membrane</keyword>
<dbReference type="InterPro" id="IPR023299">
    <property type="entry name" value="ATPase_P-typ_cyto_dom_N"/>
</dbReference>
<keyword evidence="8" id="KW-0547">Nucleotide-binding</keyword>
<comment type="similarity">
    <text evidence="2">Belongs to the cation transport ATPase (P-type) (TC 3.A.3) family. Type IIA subfamily.</text>
</comment>
<feature type="transmembrane region" description="Helical" evidence="19">
    <location>
        <begin position="661"/>
        <end position="681"/>
    </location>
</feature>
<dbReference type="PRINTS" id="PR00119">
    <property type="entry name" value="CATATPASE"/>
</dbReference>
<keyword evidence="5" id="KW-0109">Calcium transport</keyword>
<dbReference type="GO" id="GO:0016887">
    <property type="term" value="F:ATP hydrolysis activity"/>
    <property type="evidence" value="ECO:0007669"/>
    <property type="project" value="InterPro"/>
</dbReference>
<dbReference type="SMART" id="SM00831">
    <property type="entry name" value="Cation_ATPase_N"/>
    <property type="match status" value="1"/>
</dbReference>
<dbReference type="SUPFAM" id="SSF81665">
    <property type="entry name" value="Calcium ATPase, transmembrane domain M"/>
    <property type="match status" value="1"/>
</dbReference>
<dbReference type="GO" id="GO:0005388">
    <property type="term" value="F:P-type calcium transporter activity"/>
    <property type="evidence" value="ECO:0007669"/>
    <property type="project" value="UniProtKB-EC"/>
</dbReference>
<dbReference type="AlphaFoldDB" id="A0A8B9E0X4"/>
<evidence type="ECO:0000256" key="14">
    <source>
        <dbReference type="ARBA" id="ARBA00023034"/>
    </source>
</evidence>
<keyword evidence="10" id="KW-0067">ATP-binding</keyword>
<evidence type="ECO:0000256" key="17">
    <source>
        <dbReference type="ARBA" id="ARBA00047282"/>
    </source>
</evidence>
<evidence type="ECO:0000256" key="15">
    <source>
        <dbReference type="ARBA" id="ARBA00023065"/>
    </source>
</evidence>
<accession>A0A8B9E0X4</accession>
<dbReference type="PANTHER" id="PTHR42861">
    <property type="entry name" value="CALCIUM-TRANSPORTING ATPASE"/>
    <property type="match status" value="1"/>
</dbReference>
<keyword evidence="7" id="KW-0479">Metal-binding</keyword>
<evidence type="ECO:0000313" key="21">
    <source>
        <dbReference type="Ensembl" id="ENSACDP00005013711.1"/>
    </source>
</evidence>
<comment type="subcellular location">
    <subcellularLocation>
        <location evidence="1">Golgi apparatus</location>
        <location evidence="1">trans-Golgi network membrane</location>
        <topology evidence="1">Multi-pass membrane protein</topology>
    </subcellularLocation>
</comment>
<dbReference type="InterPro" id="IPR004014">
    <property type="entry name" value="ATPase_P-typ_cation-transptr_N"/>
</dbReference>
<dbReference type="Gene3D" id="3.40.50.1000">
    <property type="entry name" value="HAD superfamily/HAD-like"/>
    <property type="match status" value="2"/>
</dbReference>
<organism evidence="21 22">
    <name type="scientific">Anser cygnoides</name>
    <name type="common">Swan goose</name>
    <dbReference type="NCBI Taxonomy" id="8845"/>
    <lineage>
        <taxon>Eukaryota</taxon>
        <taxon>Metazoa</taxon>
        <taxon>Chordata</taxon>
        <taxon>Craniata</taxon>
        <taxon>Vertebrata</taxon>
        <taxon>Euteleostomi</taxon>
        <taxon>Archelosauria</taxon>
        <taxon>Archosauria</taxon>
        <taxon>Dinosauria</taxon>
        <taxon>Saurischia</taxon>
        <taxon>Theropoda</taxon>
        <taxon>Coelurosauria</taxon>
        <taxon>Aves</taxon>
        <taxon>Neognathae</taxon>
        <taxon>Galloanserae</taxon>
        <taxon>Anseriformes</taxon>
        <taxon>Anatidae</taxon>
        <taxon>Anserinae</taxon>
        <taxon>Anser</taxon>
    </lineage>
</organism>
<dbReference type="Pfam" id="PF00689">
    <property type="entry name" value="Cation_ATPase_C"/>
    <property type="match status" value="1"/>
</dbReference>
<dbReference type="SUPFAM" id="SSF56784">
    <property type="entry name" value="HAD-like"/>
    <property type="match status" value="1"/>
</dbReference>
<dbReference type="InterPro" id="IPR059000">
    <property type="entry name" value="ATPase_P-type_domA"/>
</dbReference>
<dbReference type="Proteomes" id="UP000694521">
    <property type="component" value="Unplaced"/>
</dbReference>
<dbReference type="GO" id="GO:0046872">
    <property type="term" value="F:metal ion binding"/>
    <property type="evidence" value="ECO:0007669"/>
    <property type="project" value="UniProtKB-KW"/>
</dbReference>
<dbReference type="FunFam" id="3.40.50.1000:FF:000001">
    <property type="entry name" value="Phospholipid-transporting ATPase IC"/>
    <property type="match status" value="1"/>
</dbReference>
<proteinExistence type="inferred from homology"/>
<dbReference type="InterPro" id="IPR023298">
    <property type="entry name" value="ATPase_P-typ_TM_dom_sf"/>
</dbReference>
<dbReference type="EC" id="7.2.2.10" evidence="3"/>
<evidence type="ECO:0000256" key="12">
    <source>
        <dbReference type="ARBA" id="ARBA00022967"/>
    </source>
</evidence>
<evidence type="ECO:0000256" key="10">
    <source>
        <dbReference type="ARBA" id="ARBA00022840"/>
    </source>
</evidence>
<dbReference type="GO" id="GO:0005524">
    <property type="term" value="F:ATP binding"/>
    <property type="evidence" value="ECO:0007669"/>
    <property type="project" value="UniProtKB-KW"/>
</dbReference>
<evidence type="ECO:0000256" key="7">
    <source>
        <dbReference type="ARBA" id="ARBA00022723"/>
    </source>
</evidence>
<evidence type="ECO:0000256" key="16">
    <source>
        <dbReference type="ARBA" id="ARBA00023136"/>
    </source>
</evidence>
<dbReference type="PROSITE" id="PS00154">
    <property type="entry name" value="ATPASE_E1_E2"/>
    <property type="match status" value="1"/>
</dbReference>
<feature type="transmembrane region" description="Helical" evidence="19">
    <location>
        <begin position="286"/>
        <end position="311"/>
    </location>
</feature>
<keyword evidence="4" id="KW-0813">Transport</keyword>
<dbReference type="InterPro" id="IPR018303">
    <property type="entry name" value="ATPase_P-typ_P_site"/>
</dbReference>
<evidence type="ECO:0000256" key="9">
    <source>
        <dbReference type="ARBA" id="ARBA00022837"/>
    </source>
</evidence>
<evidence type="ECO:0000256" key="1">
    <source>
        <dbReference type="ARBA" id="ARBA00004166"/>
    </source>
</evidence>
<keyword evidence="12" id="KW-1278">Translocase</keyword>
<dbReference type="InterPro" id="IPR008250">
    <property type="entry name" value="ATPase_P-typ_transduc_dom_A_sf"/>
</dbReference>
<name>A0A8B9E0X4_ANSCY</name>
<dbReference type="NCBIfam" id="TIGR01494">
    <property type="entry name" value="ATPase_P-type"/>
    <property type="match status" value="2"/>
</dbReference>
<keyword evidence="11" id="KW-0460">Magnesium</keyword>
<dbReference type="InterPro" id="IPR023214">
    <property type="entry name" value="HAD_sf"/>
</dbReference>
<reference evidence="21" key="2">
    <citation type="submission" date="2025-09" db="UniProtKB">
        <authorList>
            <consortium name="Ensembl"/>
        </authorList>
    </citation>
    <scope>IDENTIFICATION</scope>
</reference>
<dbReference type="InterPro" id="IPR001757">
    <property type="entry name" value="P_typ_ATPase"/>
</dbReference>
<evidence type="ECO:0000313" key="22">
    <source>
        <dbReference type="Proteomes" id="UP000694521"/>
    </source>
</evidence>
<evidence type="ECO:0000256" key="2">
    <source>
        <dbReference type="ARBA" id="ARBA00005675"/>
    </source>
</evidence>
<evidence type="ECO:0000256" key="3">
    <source>
        <dbReference type="ARBA" id="ARBA00012790"/>
    </source>
</evidence>
<dbReference type="InterPro" id="IPR006068">
    <property type="entry name" value="ATPase_P-typ_cation-transptr_C"/>
</dbReference>
<dbReference type="FunFam" id="3.40.1110.10:FF:000006">
    <property type="entry name" value="Calcium-transporting ATPase"/>
    <property type="match status" value="1"/>
</dbReference>
<protein>
    <recommendedName>
        <fullName evidence="3">P-type Ca(2+) transporter</fullName>
        <ecNumber evidence="3">7.2.2.10</ecNumber>
    </recommendedName>
</protein>
<evidence type="ECO:0000256" key="11">
    <source>
        <dbReference type="ARBA" id="ARBA00022842"/>
    </source>
</evidence>
<keyword evidence="13 19" id="KW-1133">Transmembrane helix</keyword>
<comment type="catalytic activity">
    <reaction evidence="18">
        <text>Mn(2+)(in) + ATP + H2O = Mn(2+)(out) + ADP + phosphate + H(+)</text>
        <dbReference type="Rhea" id="RHEA:66820"/>
        <dbReference type="ChEBI" id="CHEBI:15377"/>
        <dbReference type="ChEBI" id="CHEBI:15378"/>
        <dbReference type="ChEBI" id="CHEBI:29035"/>
        <dbReference type="ChEBI" id="CHEBI:30616"/>
        <dbReference type="ChEBI" id="CHEBI:43474"/>
        <dbReference type="ChEBI" id="CHEBI:456216"/>
    </reaction>
    <physiologicalReaction direction="left-to-right" evidence="18">
        <dbReference type="Rhea" id="RHEA:66821"/>
    </physiologicalReaction>
</comment>
<dbReference type="Pfam" id="PF00122">
    <property type="entry name" value="E1-E2_ATPase"/>
    <property type="match status" value="1"/>
</dbReference>
<feature type="transmembrane region" description="Helical" evidence="19">
    <location>
        <begin position="759"/>
        <end position="781"/>
    </location>
</feature>
<keyword evidence="14" id="KW-0333">Golgi apparatus</keyword>
<evidence type="ECO:0000259" key="20">
    <source>
        <dbReference type="SMART" id="SM00831"/>
    </source>
</evidence>
<reference evidence="21" key="1">
    <citation type="submission" date="2025-08" db="UniProtKB">
        <authorList>
            <consortium name="Ensembl"/>
        </authorList>
    </citation>
    <scope>IDENTIFICATION</scope>
</reference>
<dbReference type="SUPFAM" id="SSF81660">
    <property type="entry name" value="Metal cation-transporting ATPase, ATP-binding domain N"/>
    <property type="match status" value="1"/>
</dbReference>
<dbReference type="Gene3D" id="3.40.1110.10">
    <property type="entry name" value="Calcium-transporting ATPase, cytoplasmic domain N"/>
    <property type="match status" value="1"/>
</dbReference>
<dbReference type="InterPro" id="IPR036412">
    <property type="entry name" value="HAD-like_sf"/>
</dbReference>
<comment type="catalytic activity">
    <reaction evidence="17">
        <text>Ca(2+)(in) + ATP + H2O = Ca(2+)(out) + ADP + phosphate + H(+)</text>
        <dbReference type="Rhea" id="RHEA:18105"/>
        <dbReference type="ChEBI" id="CHEBI:15377"/>
        <dbReference type="ChEBI" id="CHEBI:15378"/>
        <dbReference type="ChEBI" id="CHEBI:29108"/>
        <dbReference type="ChEBI" id="CHEBI:30616"/>
        <dbReference type="ChEBI" id="CHEBI:43474"/>
        <dbReference type="ChEBI" id="CHEBI:456216"/>
        <dbReference type="EC" id="7.2.2.10"/>
    </reaction>
    <physiologicalReaction direction="left-to-right" evidence="17">
        <dbReference type="Rhea" id="RHEA:18106"/>
    </physiologicalReaction>
</comment>
<evidence type="ECO:0000256" key="18">
    <source>
        <dbReference type="ARBA" id="ARBA00047330"/>
    </source>
</evidence>
<evidence type="ECO:0000256" key="19">
    <source>
        <dbReference type="SAM" id="Phobius"/>
    </source>
</evidence>
<dbReference type="Pfam" id="PF13246">
    <property type="entry name" value="Cation_ATPase"/>
    <property type="match status" value="1"/>
</dbReference>
<keyword evidence="15" id="KW-0406">Ion transport</keyword>
<evidence type="ECO:0000256" key="4">
    <source>
        <dbReference type="ARBA" id="ARBA00022448"/>
    </source>
</evidence>
<dbReference type="Pfam" id="PF00690">
    <property type="entry name" value="Cation_ATPase_N"/>
    <property type="match status" value="1"/>
</dbReference>